<sequence>MRRLDRVSLALAGSAAVLIGLSGCGSDAGGEDFARALASASENVTWEPFPDDVLAAMPSTRYVSGSEVDITLSDAVVTGRFTTWEPGESLTWEGDSDTGTEVGSDDSPMVRRVVLELQVDSVIDLRDGVELGDTVSVTIPVDATASADAMGDGLVGLGDVVVYLTPFHDDSWAISLESALVGEVMDDGTVDLPVLDAAQDGTALNMLRAASPALTLGDMERAADADVVVDLAD</sequence>
<evidence type="ECO:0000313" key="1">
    <source>
        <dbReference type="EMBL" id="ANC31714.1"/>
    </source>
</evidence>
<name>A0A161IIH7_9MICO</name>
<reference evidence="1 2" key="1">
    <citation type="submission" date="2016-01" db="EMBL/GenBank/DDBJ databases">
        <title>Complete genome sequence of a soil Actinobacterium, Isoptericola dokdonensis DS-3.</title>
        <authorList>
            <person name="Kwon S.-K."/>
            <person name="Kim J.F."/>
        </authorList>
    </citation>
    <scope>NUCLEOTIDE SEQUENCE [LARGE SCALE GENOMIC DNA]</scope>
    <source>
        <strain evidence="1 2">DS-3</strain>
    </source>
</reference>
<dbReference type="PATRIC" id="fig|1300344.3.peg.2182"/>
<gene>
    <name evidence="1" type="ORF">I598_2173</name>
</gene>
<dbReference type="Proteomes" id="UP000076794">
    <property type="component" value="Chromosome"/>
</dbReference>
<evidence type="ECO:0000313" key="2">
    <source>
        <dbReference type="Proteomes" id="UP000076794"/>
    </source>
</evidence>
<dbReference type="KEGG" id="ido:I598_2173"/>
<dbReference type="EMBL" id="CP014209">
    <property type="protein sequence ID" value="ANC31714.1"/>
    <property type="molecule type" value="Genomic_DNA"/>
</dbReference>
<protein>
    <recommendedName>
        <fullName evidence="3">Lipoprotein</fullName>
    </recommendedName>
</protein>
<dbReference type="OrthoDB" id="5146220at2"/>
<dbReference type="RefSeq" id="WP_068202955.1">
    <property type="nucleotide sequence ID" value="NZ_CP014209.1"/>
</dbReference>
<proteinExistence type="predicted"/>
<evidence type="ECO:0008006" key="3">
    <source>
        <dbReference type="Google" id="ProtNLM"/>
    </source>
</evidence>
<dbReference type="PROSITE" id="PS51257">
    <property type="entry name" value="PROKAR_LIPOPROTEIN"/>
    <property type="match status" value="1"/>
</dbReference>
<accession>A0A161IIH7</accession>
<dbReference type="AlphaFoldDB" id="A0A161IIH7"/>
<keyword evidence="2" id="KW-1185">Reference proteome</keyword>
<organism evidence="1 2">
    <name type="scientific">Isoptericola dokdonensis DS-3</name>
    <dbReference type="NCBI Taxonomy" id="1300344"/>
    <lineage>
        <taxon>Bacteria</taxon>
        <taxon>Bacillati</taxon>
        <taxon>Actinomycetota</taxon>
        <taxon>Actinomycetes</taxon>
        <taxon>Micrococcales</taxon>
        <taxon>Promicromonosporaceae</taxon>
        <taxon>Isoptericola</taxon>
    </lineage>
</organism>